<feature type="transmembrane region" description="Helical" evidence="1">
    <location>
        <begin position="60"/>
        <end position="77"/>
    </location>
</feature>
<sequence length="78" mass="9105">MFWSGIIVFIRVCRECDRWFKLNLSFVYNIRRRSGRQAASVLAEQIKDLDIKTHKSGRDFVLIIVAIFFISTGIPVLE</sequence>
<proteinExistence type="predicted"/>
<dbReference type="AlphaFoldDB" id="A0AAN7YXE7"/>
<comment type="caution">
    <text evidence="2">The sequence shown here is derived from an EMBL/GenBank/DDBJ whole genome shotgun (WGS) entry which is preliminary data.</text>
</comment>
<reference evidence="2 3" key="1">
    <citation type="submission" date="2023-10" db="EMBL/GenBank/DDBJ databases">
        <title>Draft genome sequence of Xylaria bambusicola isolate GMP-LS, the root and basal stem rot pathogen of sugarcane in Indonesia.</title>
        <authorList>
            <person name="Selvaraj P."/>
            <person name="Muralishankar V."/>
            <person name="Muruganantham S."/>
            <person name="Sp S."/>
            <person name="Haryani S."/>
            <person name="Lau K.J.X."/>
            <person name="Naqvi N.I."/>
        </authorList>
    </citation>
    <scope>NUCLEOTIDE SEQUENCE [LARGE SCALE GENOMIC DNA]</scope>
    <source>
        <strain evidence="2">GMP-LS</strain>
    </source>
</reference>
<organism evidence="2 3">
    <name type="scientific">Xylaria bambusicola</name>
    <dbReference type="NCBI Taxonomy" id="326684"/>
    <lineage>
        <taxon>Eukaryota</taxon>
        <taxon>Fungi</taxon>
        <taxon>Dikarya</taxon>
        <taxon>Ascomycota</taxon>
        <taxon>Pezizomycotina</taxon>
        <taxon>Sordariomycetes</taxon>
        <taxon>Xylariomycetidae</taxon>
        <taxon>Xylariales</taxon>
        <taxon>Xylariaceae</taxon>
        <taxon>Xylaria</taxon>
    </lineage>
</organism>
<dbReference type="Proteomes" id="UP001305414">
    <property type="component" value="Unassembled WGS sequence"/>
</dbReference>
<keyword evidence="1" id="KW-0812">Transmembrane</keyword>
<keyword evidence="1" id="KW-0472">Membrane</keyword>
<evidence type="ECO:0000313" key="2">
    <source>
        <dbReference type="EMBL" id="KAK5629285.1"/>
    </source>
</evidence>
<evidence type="ECO:0000313" key="3">
    <source>
        <dbReference type="Proteomes" id="UP001305414"/>
    </source>
</evidence>
<gene>
    <name evidence="2" type="ORF">RRF57_004999</name>
</gene>
<accession>A0AAN7YXE7</accession>
<name>A0AAN7YXE7_9PEZI</name>
<keyword evidence="3" id="KW-1185">Reference proteome</keyword>
<protein>
    <submittedName>
        <fullName evidence="2">Uncharacterized protein</fullName>
    </submittedName>
</protein>
<keyword evidence="1" id="KW-1133">Transmembrane helix</keyword>
<dbReference type="EMBL" id="JAWHQM010000011">
    <property type="protein sequence ID" value="KAK5629285.1"/>
    <property type="molecule type" value="Genomic_DNA"/>
</dbReference>
<evidence type="ECO:0000256" key="1">
    <source>
        <dbReference type="SAM" id="Phobius"/>
    </source>
</evidence>